<evidence type="ECO:0000256" key="1">
    <source>
        <dbReference type="SAM" id="Phobius"/>
    </source>
</evidence>
<comment type="caution">
    <text evidence="2">The sequence shown here is derived from an EMBL/GenBank/DDBJ whole genome shotgun (WGS) entry which is preliminary data.</text>
</comment>
<feature type="transmembrane region" description="Helical" evidence="1">
    <location>
        <begin position="7"/>
        <end position="31"/>
    </location>
</feature>
<accession>A0A402ARY5</accession>
<keyword evidence="1" id="KW-1133">Transmembrane helix</keyword>
<keyword evidence="3" id="KW-1185">Reference proteome</keyword>
<evidence type="ECO:0000313" key="2">
    <source>
        <dbReference type="EMBL" id="GCE21852.1"/>
    </source>
</evidence>
<dbReference type="EMBL" id="BIFS01000001">
    <property type="protein sequence ID" value="GCE21852.1"/>
    <property type="molecule type" value="Genomic_DNA"/>
</dbReference>
<name>A0A402ARY5_9CHLR</name>
<feature type="transmembrane region" description="Helical" evidence="1">
    <location>
        <begin position="43"/>
        <end position="61"/>
    </location>
</feature>
<keyword evidence="1" id="KW-0472">Membrane</keyword>
<gene>
    <name evidence="2" type="ORF">KDK_56520</name>
</gene>
<reference evidence="3" key="1">
    <citation type="submission" date="2018-12" db="EMBL/GenBank/DDBJ databases">
        <title>Tengunoibacter tsumagoiensis gen. nov., sp. nov., Dictyobacter kobayashii sp. nov., D. alpinus sp. nov., and D. joshuensis sp. nov. and description of Dictyobacteraceae fam. nov. within the order Ktedonobacterales isolated from Tengu-no-mugimeshi.</title>
        <authorList>
            <person name="Wang C.M."/>
            <person name="Zheng Y."/>
            <person name="Sakai Y."/>
            <person name="Toyoda A."/>
            <person name="Minakuchi Y."/>
            <person name="Abe K."/>
            <person name="Yokota A."/>
            <person name="Yabe S."/>
        </authorList>
    </citation>
    <scope>NUCLEOTIDE SEQUENCE [LARGE SCALE GENOMIC DNA]</scope>
    <source>
        <strain evidence="3">Uno11</strain>
    </source>
</reference>
<protein>
    <submittedName>
        <fullName evidence="2">Uncharacterized protein</fullName>
    </submittedName>
</protein>
<evidence type="ECO:0000313" key="3">
    <source>
        <dbReference type="Proteomes" id="UP000287188"/>
    </source>
</evidence>
<keyword evidence="1" id="KW-0812">Transmembrane</keyword>
<dbReference type="RefSeq" id="WP_126553793.1">
    <property type="nucleotide sequence ID" value="NZ_BIFS01000001.1"/>
</dbReference>
<sequence>MNVIKAIYNFLVGDIIILIGIILTLLILVLLNTVSGLASLRGASGIIMIIGTLVVLTLTLTREVRGHRSKLS</sequence>
<proteinExistence type="predicted"/>
<organism evidence="2 3">
    <name type="scientific">Dictyobacter kobayashii</name>
    <dbReference type="NCBI Taxonomy" id="2014872"/>
    <lineage>
        <taxon>Bacteria</taxon>
        <taxon>Bacillati</taxon>
        <taxon>Chloroflexota</taxon>
        <taxon>Ktedonobacteria</taxon>
        <taxon>Ktedonobacterales</taxon>
        <taxon>Dictyobacteraceae</taxon>
        <taxon>Dictyobacter</taxon>
    </lineage>
</organism>
<dbReference type="AlphaFoldDB" id="A0A402ARY5"/>
<dbReference type="Proteomes" id="UP000287188">
    <property type="component" value="Unassembled WGS sequence"/>
</dbReference>